<feature type="coiled-coil region" evidence="1">
    <location>
        <begin position="428"/>
        <end position="466"/>
    </location>
</feature>
<dbReference type="EMBL" id="BAAFST010000012">
    <property type="protein sequence ID" value="GAB1297512.1"/>
    <property type="molecule type" value="Genomic_DNA"/>
</dbReference>
<gene>
    <name evidence="2" type="ORF">APTSU1_001274800</name>
</gene>
<name>A0ABQ0FE41_APOSI</name>
<keyword evidence="3" id="KW-1185">Reference proteome</keyword>
<organism evidence="2 3">
    <name type="scientific">Apodemus speciosus</name>
    <name type="common">Large Japanese field mouse</name>
    <dbReference type="NCBI Taxonomy" id="105296"/>
    <lineage>
        <taxon>Eukaryota</taxon>
        <taxon>Metazoa</taxon>
        <taxon>Chordata</taxon>
        <taxon>Craniata</taxon>
        <taxon>Vertebrata</taxon>
        <taxon>Euteleostomi</taxon>
        <taxon>Mammalia</taxon>
        <taxon>Eutheria</taxon>
        <taxon>Euarchontoglires</taxon>
        <taxon>Glires</taxon>
        <taxon>Rodentia</taxon>
        <taxon>Myomorpha</taxon>
        <taxon>Muroidea</taxon>
        <taxon>Muridae</taxon>
        <taxon>Murinae</taxon>
        <taxon>Apodemus</taxon>
    </lineage>
</organism>
<dbReference type="PANTHER" id="PTHR35347">
    <property type="entry name" value="COILED-COIL DOMAIN-CONTAINING PROTEIN 175"/>
    <property type="match status" value="1"/>
</dbReference>
<accession>A0ABQ0FE41</accession>
<evidence type="ECO:0000313" key="2">
    <source>
        <dbReference type="EMBL" id="GAB1297512.1"/>
    </source>
</evidence>
<evidence type="ECO:0000313" key="3">
    <source>
        <dbReference type="Proteomes" id="UP001623349"/>
    </source>
</evidence>
<feature type="coiled-coil region" evidence="1">
    <location>
        <begin position="307"/>
        <end position="348"/>
    </location>
</feature>
<evidence type="ECO:0000256" key="1">
    <source>
        <dbReference type="SAM" id="Coils"/>
    </source>
</evidence>
<feature type="coiled-coil region" evidence="1">
    <location>
        <begin position="156"/>
        <end position="183"/>
    </location>
</feature>
<comment type="caution">
    <text evidence="2">The sequence shown here is derived from an EMBL/GenBank/DDBJ whole genome shotgun (WGS) entry which is preliminary data.</text>
</comment>
<feature type="coiled-coil region" evidence="1">
    <location>
        <begin position="562"/>
        <end position="621"/>
    </location>
</feature>
<reference evidence="2 3" key="1">
    <citation type="submission" date="2024-08" db="EMBL/GenBank/DDBJ databases">
        <title>The draft genome of Apodemus speciosus.</title>
        <authorList>
            <person name="Nabeshima K."/>
            <person name="Suzuki S."/>
            <person name="Onuma M."/>
        </authorList>
    </citation>
    <scope>NUCLEOTIDE SEQUENCE [LARGE SCALE GENOMIC DNA]</scope>
    <source>
        <strain evidence="2">IB14-021</strain>
    </source>
</reference>
<sequence>MAMRSWTPDQGFVNKKLVRPASVSTSLSLELCTFPSTLGSSVAADALEQLLVVGPCCSEPRLLYYIFPTTTDWNPLNPEPKKSLQGDYFTCNEEVKTFLKDITAAVKKLEEMRKNTIEMLEIESMELSRLYFLLETVPNSMHRELEDARKLNIFEISQMRKKVEKMSNEVKLLNSKISELKNINEVLGAKQAELAKQHAKYVLLLNQTLEEKATATIYINDTYTRINFEKEEIGLQKQCLQEATDLIEKHKQEYFEKKEYLATHIKEVKQSCEERRKEAYYKRKELTRLQNKIIKMKQTVTSSSVIISDQSQEISRLREAINIWKKKVEDMRRVCESLEEKLKRRTRIPSKLIKITYDKGRPHYRHEIRKTNEADGYSYDREILAYCPDSQLSLSFPLWKLLASISYTVRQQLDNTSTEKKNGFVNKIQQMGDKLQKMNLENKDLRGRLNTLLKQYKNTLKEEEAVTLQKQHMAEEHQKQVALINQKETFLAQRKLDIKRMEEGFGTLQDLNIATKEVYRKQIKLMTENREKEIQRCVINQWRIVCSKKRHARWLLKMKHSLRKIITEIEIAEEKRLRLLEETKRRRKEINRFVHQIEKIKEQLVQEEKEYIKKEKRLIKELGKYEDLILKETQINKVKEEELGDTLPQLEIAEEDFREKNRTLRSLHSDISAKKQEERLLSNYIFRYRKDIIRCSGNTEITVALTFGQENVKREIKHLRNLESEKNKKHFEILKNLENEIYVNDQKMTLLILENQKLREYLAYLKKQTKEYASKQAVTVQNSGDLSWQLIAQHSQYSDLLAEFQVIIKELVDTGEDTLQEIKTLVSKLQYRDEKIESISTWLLDGIGRLRRLMEEESPSLSKVDLQELVNRTQEGNCRNSFKCSGP</sequence>
<dbReference type="PANTHER" id="PTHR35347:SF1">
    <property type="entry name" value="COILED-COIL DOMAIN-CONTAINING PROTEIN 175"/>
    <property type="match status" value="1"/>
</dbReference>
<protein>
    <submittedName>
        <fullName evidence="2">Coiled-coil domain-containing protein 175</fullName>
    </submittedName>
</protein>
<keyword evidence="1" id="KW-0175">Coiled coil</keyword>
<proteinExistence type="predicted"/>
<dbReference type="InterPro" id="IPR038834">
    <property type="entry name" value="CCDC175"/>
</dbReference>
<dbReference type="Proteomes" id="UP001623349">
    <property type="component" value="Unassembled WGS sequence"/>
</dbReference>